<evidence type="ECO:0000313" key="9">
    <source>
        <dbReference type="Proteomes" id="UP000288669"/>
    </source>
</evidence>
<keyword evidence="2" id="KW-0813">Transport</keyword>
<gene>
    <name evidence="8" type="ORF">CBF30_09160</name>
</gene>
<keyword evidence="5" id="KW-0598">Phosphotransferase system</keyword>
<feature type="domain" description="PTS EIIA type-1" evidence="7">
    <location>
        <begin position="19"/>
        <end position="123"/>
    </location>
</feature>
<evidence type="ECO:0000256" key="6">
    <source>
        <dbReference type="ARBA" id="ARBA00022777"/>
    </source>
</evidence>
<dbReference type="SUPFAM" id="SSF51261">
    <property type="entry name" value="Duplicated hybrid motif"/>
    <property type="match status" value="1"/>
</dbReference>
<evidence type="ECO:0000256" key="2">
    <source>
        <dbReference type="ARBA" id="ARBA00022448"/>
    </source>
</evidence>
<dbReference type="EMBL" id="NGJZ01000003">
    <property type="protein sequence ID" value="RSU06412.1"/>
    <property type="molecule type" value="Genomic_DNA"/>
</dbReference>
<evidence type="ECO:0000256" key="5">
    <source>
        <dbReference type="ARBA" id="ARBA00022683"/>
    </source>
</evidence>
<keyword evidence="3" id="KW-0762">Sugar transport</keyword>
<comment type="caution">
    <text evidence="8">The sequence shown here is derived from an EMBL/GenBank/DDBJ whole genome shotgun (WGS) entry which is preliminary data.</text>
</comment>
<reference evidence="8 9" key="1">
    <citation type="submission" date="2017-05" db="EMBL/GenBank/DDBJ databases">
        <title>Vagococcus spp. assemblies.</title>
        <authorList>
            <person name="Gulvik C.A."/>
        </authorList>
    </citation>
    <scope>NUCLEOTIDE SEQUENCE [LARGE SCALE GENOMIC DNA]</scope>
    <source>
        <strain evidence="8 9">DSM 24756</strain>
    </source>
</reference>
<evidence type="ECO:0000256" key="4">
    <source>
        <dbReference type="ARBA" id="ARBA00022679"/>
    </source>
</evidence>
<dbReference type="PANTHER" id="PTHR45008">
    <property type="entry name" value="PTS SYSTEM GLUCOSE-SPECIFIC EIIA COMPONENT"/>
    <property type="match status" value="1"/>
</dbReference>
<dbReference type="Gene3D" id="2.70.70.10">
    <property type="entry name" value="Glucose Permease (Domain IIA)"/>
    <property type="match status" value="1"/>
</dbReference>
<dbReference type="NCBIfam" id="TIGR00830">
    <property type="entry name" value="PTBA"/>
    <property type="match status" value="1"/>
</dbReference>
<organism evidence="8 9">
    <name type="scientific">Vagococcus entomophilus</name>
    <dbReference type="NCBI Taxonomy" id="1160095"/>
    <lineage>
        <taxon>Bacteria</taxon>
        <taxon>Bacillati</taxon>
        <taxon>Bacillota</taxon>
        <taxon>Bacilli</taxon>
        <taxon>Lactobacillales</taxon>
        <taxon>Enterococcaceae</taxon>
        <taxon>Vagococcus</taxon>
    </lineage>
</organism>
<name>A0A430AFB3_9ENTE</name>
<keyword evidence="9" id="KW-1185">Reference proteome</keyword>
<accession>A0A430AFB3</accession>
<dbReference type="InterPro" id="IPR001127">
    <property type="entry name" value="PTS_EIIA_1_perm"/>
</dbReference>
<dbReference type="InterPro" id="IPR050890">
    <property type="entry name" value="PTS_EIIA_component"/>
</dbReference>
<evidence type="ECO:0000256" key="3">
    <source>
        <dbReference type="ARBA" id="ARBA00022597"/>
    </source>
</evidence>
<dbReference type="GO" id="GO:0009401">
    <property type="term" value="P:phosphoenolpyruvate-dependent sugar phosphotransferase system"/>
    <property type="evidence" value="ECO:0007669"/>
    <property type="project" value="UniProtKB-KW"/>
</dbReference>
<dbReference type="PROSITE" id="PS51093">
    <property type="entry name" value="PTS_EIIA_TYPE_1"/>
    <property type="match status" value="1"/>
</dbReference>
<dbReference type="AlphaFoldDB" id="A0A430AFB3"/>
<comment type="subcellular location">
    <subcellularLocation>
        <location evidence="1">Cytoplasm</location>
    </subcellularLocation>
</comment>
<protein>
    <recommendedName>
        <fullName evidence="7">PTS EIIA type-1 domain-containing protein</fullName>
    </recommendedName>
</protein>
<proteinExistence type="predicted"/>
<evidence type="ECO:0000313" key="8">
    <source>
        <dbReference type="EMBL" id="RSU06412.1"/>
    </source>
</evidence>
<dbReference type="Proteomes" id="UP000288669">
    <property type="component" value="Unassembled WGS sequence"/>
</dbReference>
<evidence type="ECO:0000256" key="1">
    <source>
        <dbReference type="ARBA" id="ARBA00004496"/>
    </source>
</evidence>
<keyword evidence="6" id="KW-0418">Kinase</keyword>
<dbReference type="InterPro" id="IPR011055">
    <property type="entry name" value="Dup_hybrid_motif"/>
</dbReference>
<dbReference type="Pfam" id="PF00358">
    <property type="entry name" value="PTS_EIIA_1"/>
    <property type="match status" value="1"/>
</dbReference>
<dbReference type="PANTHER" id="PTHR45008:SF1">
    <property type="entry name" value="PTS SYSTEM GLUCOSE-SPECIFIC EIIA COMPONENT"/>
    <property type="match status" value="1"/>
</dbReference>
<keyword evidence="4" id="KW-0808">Transferase</keyword>
<dbReference type="GO" id="GO:0016301">
    <property type="term" value="F:kinase activity"/>
    <property type="evidence" value="ECO:0007669"/>
    <property type="project" value="UniProtKB-KW"/>
</dbReference>
<evidence type="ECO:0000259" key="7">
    <source>
        <dbReference type="PROSITE" id="PS51093"/>
    </source>
</evidence>
<dbReference type="GO" id="GO:0005737">
    <property type="term" value="C:cytoplasm"/>
    <property type="evidence" value="ECO:0007669"/>
    <property type="project" value="UniProtKB-SubCell"/>
</dbReference>
<dbReference type="OrthoDB" id="9764596at2"/>
<sequence length="153" mass="17160">MALYAPIHGKILALEGLRPHPLAKKLVGDGFAVLPFQGKVVAPFEGKIEAILANNHTIVLIEKNGLKVLIHIGVNTKQAPMEYFTLQRNVGDTVFPGEELVHFDLVKLKENGYDSRTMVIFPEVFMEQQLSIYARNEVRELEFLGEIFEGVTE</sequence>